<protein>
    <submittedName>
        <fullName evidence="1">Uncharacterized protein</fullName>
    </submittedName>
</protein>
<dbReference type="AlphaFoldDB" id="A0A450UHG2"/>
<gene>
    <name evidence="1" type="ORF">BECKLFY1418A_GA0070994_101936</name>
</gene>
<organism evidence="1">
    <name type="scientific">Candidatus Kentrum sp. LFY</name>
    <dbReference type="NCBI Taxonomy" id="2126342"/>
    <lineage>
        <taxon>Bacteria</taxon>
        <taxon>Pseudomonadati</taxon>
        <taxon>Pseudomonadota</taxon>
        <taxon>Gammaproteobacteria</taxon>
        <taxon>Candidatus Kentrum</taxon>
    </lineage>
</organism>
<reference evidence="1" key="1">
    <citation type="submission" date="2019-02" db="EMBL/GenBank/DDBJ databases">
        <authorList>
            <person name="Gruber-Vodicka R. H."/>
            <person name="Seah K. B. B."/>
        </authorList>
    </citation>
    <scope>NUCLEOTIDE SEQUENCE</scope>
    <source>
        <strain evidence="1">BECK_M6</strain>
    </source>
</reference>
<proteinExistence type="predicted"/>
<sequence length="43" mass="5029">MPKIRCLTAHPLQHPFRLISQLERTWKAFSYFVPLVGDSPFAE</sequence>
<dbReference type="EMBL" id="CAADFH010000019">
    <property type="protein sequence ID" value="VFJ91964.1"/>
    <property type="molecule type" value="Genomic_DNA"/>
</dbReference>
<evidence type="ECO:0000313" key="1">
    <source>
        <dbReference type="EMBL" id="VFJ91964.1"/>
    </source>
</evidence>
<accession>A0A450UHG2</accession>
<name>A0A450UHG2_9GAMM</name>